<keyword evidence="4" id="KW-1185">Reference proteome</keyword>
<dbReference type="GO" id="GO:0031146">
    <property type="term" value="P:SCF-dependent proteasomal ubiquitin-dependent protein catabolic process"/>
    <property type="evidence" value="ECO:0007669"/>
    <property type="project" value="TreeGrafter"/>
</dbReference>
<protein>
    <recommendedName>
        <fullName evidence="2">F-box domain-containing protein</fullName>
    </recommendedName>
</protein>
<evidence type="ECO:0000259" key="2">
    <source>
        <dbReference type="PROSITE" id="PS50181"/>
    </source>
</evidence>
<feature type="compositionally biased region" description="Low complexity" evidence="1">
    <location>
        <begin position="1036"/>
        <end position="1049"/>
    </location>
</feature>
<name>C1ECW8_MICCC</name>
<dbReference type="PANTHER" id="PTHR12874:SF9">
    <property type="entry name" value="F-BOX ONLY PROTEIN 48"/>
    <property type="match status" value="1"/>
</dbReference>
<dbReference type="RefSeq" id="XP_002504395.1">
    <property type="nucleotide sequence ID" value="XM_002504349.1"/>
</dbReference>
<proteinExistence type="predicted"/>
<dbReference type="EMBL" id="CP001329">
    <property type="protein sequence ID" value="ACO65653.1"/>
    <property type="molecule type" value="Genomic_DNA"/>
</dbReference>
<accession>C1ECW8</accession>
<feature type="domain" description="F-box" evidence="2">
    <location>
        <begin position="1"/>
        <end position="44"/>
    </location>
</feature>
<dbReference type="SUPFAM" id="SSF81383">
    <property type="entry name" value="F-box domain"/>
    <property type="match status" value="1"/>
</dbReference>
<reference evidence="3 4" key="1">
    <citation type="journal article" date="2009" name="Science">
        <title>Green evolution and dynamic adaptations revealed by genomes of the marine picoeukaryotes Micromonas.</title>
        <authorList>
            <person name="Worden A.Z."/>
            <person name="Lee J.H."/>
            <person name="Mock T."/>
            <person name="Rouze P."/>
            <person name="Simmons M.P."/>
            <person name="Aerts A.L."/>
            <person name="Allen A.E."/>
            <person name="Cuvelier M.L."/>
            <person name="Derelle E."/>
            <person name="Everett M.V."/>
            <person name="Foulon E."/>
            <person name="Grimwood J."/>
            <person name="Gundlach H."/>
            <person name="Henrissat B."/>
            <person name="Napoli C."/>
            <person name="McDonald S.M."/>
            <person name="Parker M.S."/>
            <person name="Rombauts S."/>
            <person name="Salamov A."/>
            <person name="Von Dassow P."/>
            <person name="Badger J.H."/>
            <person name="Coutinho P.M."/>
            <person name="Demir E."/>
            <person name="Dubchak I."/>
            <person name="Gentemann C."/>
            <person name="Eikrem W."/>
            <person name="Gready J.E."/>
            <person name="John U."/>
            <person name="Lanier W."/>
            <person name="Lindquist E.A."/>
            <person name="Lucas S."/>
            <person name="Mayer K.F."/>
            <person name="Moreau H."/>
            <person name="Not F."/>
            <person name="Otillar R."/>
            <person name="Panaud O."/>
            <person name="Pangilinan J."/>
            <person name="Paulsen I."/>
            <person name="Piegu B."/>
            <person name="Poliakov A."/>
            <person name="Robbens S."/>
            <person name="Schmutz J."/>
            <person name="Toulza E."/>
            <person name="Wyss T."/>
            <person name="Zelensky A."/>
            <person name="Zhou K."/>
            <person name="Armbrust E.V."/>
            <person name="Bhattacharya D."/>
            <person name="Goodenough U.W."/>
            <person name="Van de Peer Y."/>
            <person name="Grigoriev I.V."/>
        </authorList>
    </citation>
    <scope>NUCLEOTIDE SEQUENCE [LARGE SCALE GENOMIC DNA]</scope>
    <source>
        <strain evidence="4">RCC299 / NOUM17</strain>
    </source>
</reference>
<evidence type="ECO:0000256" key="1">
    <source>
        <dbReference type="SAM" id="MobiDB-lite"/>
    </source>
</evidence>
<dbReference type="OrthoDB" id="191389at2759"/>
<dbReference type="PROSITE" id="PS50181">
    <property type="entry name" value="FBOX"/>
    <property type="match status" value="1"/>
</dbReference>
<sequence length="1098" mass="121641">MALPEDAWRVVAGHVETERELCALACTSRELRRVLEDDDVWRRVFERRFELRFVNEHERRRGREATADEPDDDDRVSGLVSSSPVAGSIPRGIDSSRGVAFAPSADDPHPDHWSVRVYPRSSAPSSPFDSHLPLGPTRLQREHARPTRVSAGPWGIPWLDVRRKTYREWTKDVFYCVHRERVRGSFMAMCRAQEMVWAKESEIRRTMRSLEALVRKETDVKAKPTNAVRRRSQKLKDIAHQALCLGNVLERLGRERGEWERERLTQLSRAPSEALRRYKKAALGVGWECRIRQSRTSATEFSTRAHRPTPAPKMRVASPVLALAACAAVLSLAPCAVHARGGDPNGDAWTCLRPHVPEPLIYASASSADAFAPPPGGEPRSAWEGEVWQAERAYAAEAASAGAGAGAWHQGPSYPRLSYARELALPPPTQLIVVGAETWDPAGTYLPGRNAPNQPFPMLPLQGENPKAFAKAYAHYHGHSANATLVDAYATSVERQQALVRGLSPAEKAQLYIRVARILEKVDARDDIYAYGSGITVLREEARADPKCLRYSLALLHRAMALIAHLPGHEAAGVRRGVWTDFHHGLASMRAYDDENLIMRRLFLESPAGVPMQGTSPPTLPHALASSRESGMRIAANSVYYVGAGTGETLLQKMLSNDTVANALVAPAVPLILDPAEVSSGTANYDFNFPRTTRARLRHDREQLAYLVSERAPESVRLAKEVGQPAIEAYDEVIAELGGVENTDDNLLEEEKSFAERRRATELADADWLRDADKYMSEIVSLSVKQQTRLAPFYNRHLARRDEPRVPGGALDWANMRVKTLSSTPLVLVVDDVFREDALGGLLRFTRGTSMWTHVKKNGYLCAYPSGGFATPLLGQLAEELPLIAPDLSCGYQLVTSWGYLYDDVRSLGIGVHADIARVNINCWITPDDSNLDKEGGGMVIVPARPPADWHASFLEYNAPNTSDPTFWADLNAQSGGVNITVPHRQNRCVIFDSELYHWTDRVNFRRGYEHRRINLTFLYGHPGDKTCAMRGGGSSARTAARAARTSAGETRPKKDPPEVSGAAKKYPYDSRIPGSRGATEPTVPAEFVVGDRPRQEL</sequence>
<evidence type="ECO:0000313" key="4">
    <source>
        <dbReference type="Proteomes" id="UP000002009"/>
    </source>
</evidence>
<organism evidence="3 4">
    <name type="scientific">Micromonas commoda (strain RCC299 / NOUM17 / CCMP2709)</name>
    <name type="common">Picoplanktonic green alga</name>
    <dbReference type="NCBI Taxonomy" id="296587"/>
    <lineage>
        <taxon>Eukaryota</taxon>
        <taxon>Viridiplantae</taxon>
        <taxon>Chlorophyta</taxon>
        <taxon>Mamiellophyceae</taxon>
        <taxon>Mamiellales</taxon>
        <taxon>Mamiellaceae</taxon>
        <taxon>Micromonas</taxon>
    </lineage>
</organism>
<feature type="region of interest" description="Disordered" evidence="1">
    <location>
        <begin position="124"/>
        <end position="146"/>
    </location>
</feature>
<dbReference type="KEGG" id="mis:MICPUN_102448"/>
<dbReference type="GO" id="GO:0019005">
    <property type="term" value="C:SCF ubiquitin ligase complex"/>
    <property type="evidence" value="ECO:0007669"/>
    <property type="project" value="TreeGrafter"/>
</dbReference>
<evidence type="ECO:0000313" key="3">
    <source>
        <dbReference type="EMBL" id="ACO65653.1"/>
    </source>
</evidence>
<dbReference type="InParanoid" id="C1ECW8"/>
<feature type="region of interest" description="Disordered" evidence="1">
    <location>
        <begin position="1030"/>
        <end position="1098"/>
    </location>
</feature>
<dbReference type="PANTHER" id="PTHR12874">
    <property type="entry name" value="F-BOX ONLY PROTEIN 48-RELATED"/>
    <property type="match status" value="1"/>
</dbReference>
<dbReference type="Proteomes" id="UP000002009">
    <property type="component" value="Chromosome 9"/>
</dbReference>
<dbReference type="Gene3D" id="1.20.1280.50">
    <property type="match status" value="1"/>
</dbReference>
<dbReference type="eggNOG" id="ENOG502S1H1">
    <property type="taxonomic scope" value="Eukaryota"/>
</dbReference>
<dbReference type="GO" id="GO:0005737">
    <property type="term" value="C:cytoplasm"/>
    <property type="evidence" value="ECO:0007669"/>
    <property type="project" value="TreeGrafter"/>
</dbReference>
<feature type="region of interest" description="Disordered" evidence="1">
    <location>
        <begin position="59"/>
        <end position="88"/>
    </location>
</feature>
<dbReference type="InterPro" id="IPR001810">
    <property type="entry name" value="F-box_dom"/>
</dbReference>
<dbReference type="AlphaFoldDB" id="C1ECW8"/>
<gene>
    <name evidence="3" type="ORF">MICPUN_102448</name>
</gene>
<dbReference type="InterPro" id="IPR036047">
    <property type="entry name" value="F-box-like_dom_sf"/>
</dbReference>
<dbReference type="GeneID" id="8246585"/>